<comment type="caution">
    <text evidence="1">The sequence shown here is derived from an EMBL/GenBank/DDBJ whole genome shotgun (WGS) entry which is preliminary data.</text>
</comment>
<accession>A0A402AG90</accession>
<name>A0A402AG90_9CHLR</name>
<dbReference type="Proteomes" id="UP000287188">
    <property type="component" value="Unassembled WGS sequence"/>
</dbReference>
<evidence type="ECO:0000313" key="2">
    <source>
        <dbReference type="Proteomes" id="UP000287188"/>
    </source>
</evidence>
<organism evidence="1 2">
    <name type="scientific">Dictyobacter kobayashii</name>
    <dbReference type="NCBI Taxonomy" id="2014872"/>
    <lineage>
        <taxon>Bacteria</taxon>
        <taxon>Bacillati</taxon>
        <taxon>Chloroflexota</taxon>
        <taxon>Ktedonobacteria</taxon>
        <taxon>Ktedonobacterales</taxon>
        <taxon>Dictyobacteraceae</taxon>
        <taxon>Dictyobacter</taxon>
    </lineage>
</organism>
<proteinExistence type="predicted"/>
<reference evidence="2" key="1">
    <citation type="submission" date="2018-12" db="EMBL/GenBank/DDBJ databases">
        <title>Tengunoibacter tsumagoiensis gen. nov., sp. nov., Dictyobacter kobayashii sp. nov., D. alpinus sp. nov., and D. joshuensis sp. nov. and description of Dictyobacteraceae fam. nov. within the order Ktedonobacterales isolated from Tengu-no-mugimeshi.</title>
        <authorList>
            <person name="Wang C.M."/>
            <person name="Zheng Y."/>
            <person name="Sakai Y."/>
            <person name="Toyoda A."/>
            <person name="Minakuchi Y."/>
            <person name="Abe K."/>
            <person name="Yokota A."/>
            <person name="Yabe S."/>
        </authorList>
    </citation>
    <scope>NUCLEOTIDE SEQUENCE [LARGE SCALE GENOMIC DNA]</scope>
    <source>
        <strain evidence="2">Uno11</strain>
    </source>
</reference>
<protein>
    <submittedName>
        <fullName evidence="1">Uncharacterized protein</fullName>
    </submittedName>
</protein>
<dbReference type="AlphaFoldDB" id="A0A402AG90"/>
<dbReference type="EMBL" id="BIFS01000001">
    <property type="protein sequence ID" value="GCE18138.1"/>
    <property type="molecule type" value="Genomic_DNA"/>
</dbReference>
<keyword evidence="2" id="KW-1185">Reference proteome</keyword>
<evidence type="ECO:0000313" key="1">
    <source>
        <dbReference type="EMBL" id="GCE18138.1"/>
    </source>
</evidence>
<gene>
    <name evidence="1" type="ORF">KDK_19380</name>
</gene>
<sequence>MEVGALDYTVVSEDTNYRSKKLVQILYRRCAPWQQVATLLKAFKDNDDKKFDTIVIQGVYNQERTIYEYTNGQLIFDRNVRLGSQTLKRYQIETDNGYAMDAVRIVVSE</sequence>